<name>A0A6J5MFG2_9CAUD</name>
<evidence type="ECO:0000313" key="2">
    <source>
        <dbReference type="EMBL" id="CAB4144557.1"/>
    </source>
</evidence>
<protein>
    <submittedName>
        <fullName evidence="2">Oxoglutarate/iron-dependent dioxygenase</fullName>
    </submittedName>
</protein>
<dbReference type="Pfam" id="PF13640">
    <property type="entry name" value="2OG-FeII_Oxy_3"/>
    <property type="match status" value="1"/>
</dbReference>
<reference evidence="2" key="1">
    <citation type="submission" date="2020-04" db="EMBL/GenBank/DDBJ databases">
        <authorList>
            <person name="Chiriac C."/>
            <person name="Salcher M."/>
            <person name="Ghai R."/>
            <person name="Kavagutti S V."/>
        </authorList>
    </citation>
    <scope>NUCLEOTIDE SEQUENCE</scope>
</reference>
<keyword evidence="2" id="KW-0560">Oxidoreductase</keyword>
<sequence length="192" mass="22081">MINVVENFLSPQYQDHLESTMLGREFPWFYLPFTSEPNYETCFPADGMQDGFQFVHTFVDQGALHSDRMSLVLPIAFALMAKEGIRTEHIERLKANVTFPIGESGFKPPHIDTSRPKTITAIYYVNDADGDTIFFDKYDALKLNGFQFSERMRFKPTKGTLVYFDADLFHSSEFPTSGQRCVLNFNFAQDIQ</sequence>
<gene>
    <name evidence="2" type="ORF">UFOVP456_49</name>
</gene>
<proteinExistence type="predicted"/>
<accession>A0A6J5MFG2</accession>
<dbReference type="Gene3D" id="2.60.120.620">
    <property type="entry name" value="q2cbj1_9rhob like domain"/>
    <property type="match status" value="1"/>
</dbReference>
<organism evidence="2">
    <name type="scientific">uncultured Caudovirales phage</name>
    <dbReference type="NCBI Taxonomy" id="2100421"/>
    <lineage>
        <taxon>Viruses</taxon>
        <taxon>Duplodnaviria</taxon>
        <taxon>Heunggongvirae</taxon>
        <taxon>Uroviricota</taxon>
        <taxon>Caudoviricetes</taxon>
        <taxon>Peduoviridae</taxon>
        <taxon>Maltschvirus</taxon>
        <taxon>Maltschvirus maltsch</taxon>
    </lineage>
</organism>
<feature type="domain" description="Prolyl 4-hydroxylase alpha subunit Fe(2+) 2OG dioxygenase" evidence="1">
    <location>
        <begin position="102"/>
        <end position="187"/>
    </location>
</feature>
<dbReference type="InterPro" id="IPR044862">
    <property type="entry name" value="Pro_4_hyd_alph_FE2OG_OXY"/>
</dbReference>
<evidence type="ECO:0000259" key="1">
    <source>
        <dbReference type="Pfam" id="PF13640"/>
    </source>
</evidence>
<dbReference type="SUPFAM" id="SSF51197">
    <property type="entry name" value="Clavaminate synthase-like"/>
    <property type="match status" value="1"/>
</dbReference>
<dbReference type="GO" id="GO:0051213">
    <property type="term" value="F:dioxygenase activity"/>
    <property type="evidence" value="ECO:0007669"/>
    <property type="project" value="UniProtKB-KW"/>
</dbReference>
<keyword evidence="2" id="KW-0223">Dioxygenase</keyword>
<dbReference type="EMBL" id="LR796436">
    <property type="protein sequence ID" value="CAB4144557.1"/>
    <property type="molecule type" value="Genomic_DNA"/>
</dbReference>